<dbReference type="GO" id="GO:0006304">
    <property type="term" value="P:DNA modification"/>
    <property type="evidence" value="ECO:0007669"/>
    <property type="project" value="InterPro"/>
</dbReference>
<gene>
    <name evidence="9" type="ORF">PX52LOC_04829</name>
</gene>
<dbReference type="GO" id="GO:0003676">
    <property type="term" value="F:nucleic acid binding"/>
    <property type="evidence" value="ECO:0007669"/>
    <property type="project" value="InterPro"/>
</dbReference>
<evidence type="ECO:0000256" key="1">
    <source>
        <dbReference type="ARBA" id="ARBA00011900"/>
    </source>
</evidence>
<evidence type="ECO:0000259" key="8">
    <source>
        <dbReference type="Pfam" id="PF22654"/>
    </source>
</evidence>
<comment type="catalytic activity">
    <reaction evidence="5">
        <text>a 2'-deoxyadenosine in DNA + S-adenosyl-L-methionine = an N(6)-methyl-2'-deoxyadenosine in DNA + S-adenosyl-L-homocysteine + H(+)</text>
        <dbReference type="Rhea" id="RHEA:15197"/>
        <dbReference type="Rhea" id="RHEA-COMP:12418"/>
        <dbReference type="Rhea" id="RHEA-COMP:12419"/>
        <dbReference type="ChEBI" id="CHEBI:15378"/>
        <dbReference type="ChEBI" id="CHEBI:57856"/>
        <dbReference type="ChEBI" id="CHEBI:59789"/>
        <dbReference type="ChEBI" id="CHEBI:90615"/>
        <dbReference type="ChEBI" id="CHEBI:90616"/>
        <dbReference type="EC" id="2.1.1.72"/>
    </reaction>
</comment>
<feature type="region of interest" description="Disordered" evidence="6">
    <location>
        <begin position="1199"/>
        <end position="1225"/>
    </location>
</feature>
<dbReference type="RefSeq" id="WP_149112381.1">
    <property type="nucleotide sequence ID" value="NZ_CP042425.1"/>
</dbReference>
<proteinExistence type="predicted"/>
<evidence type="ECO:0000313" key="10">
    <source>
        <dbReference type="Proteomes" id="UP000324974"/>
    </source>
</evidence>
<dbReference type="InterPro" id="IPR002052">
    <property type="entry name" value="DNA_methylase_N6_adenine_CS"/>
</dbReference>
<evidence type="ECO:0000313" key="9">
    <source>
        <dbReference type="EMBL" id="QEL17818.1"/>
    </source>
</evidence>
<evidence type="ECO:0000256" key="3">
    <source>
        <dbReference type="ARBA" id="ARBA00022679"/>
    </source>
</evidence>
<keyword evidence="3 9" id="KW-0808">Transferase</keyword>
<accession>A0A5C1ALM7</accession>
<evidence type="ECO:0000256" key="2">
    <source>
        <dbReference type="ARBA" id="ARBA00022603"/>
    </source>
</evidence>
<evidence type="ECO:0000259" key="7">
    <source>
        <dbReference type="Pfam" id="PF07669"/>
    </source>
</evidence>
<dbReference type="NCBIfam" id="NF033451">
    <property type="entry name" value="BREX_2_MTaseX"/>
    <property type="match status" value="1"/>
</dbReference>
<feature type="compositionally biased region" description="Basic residues" evidence="6">
    <location>
        <begin position="1207"/>
        <end position="1217"/>
    </location>
</feature>
<dbReference type="GO" id="GO:0009007">
    <property type="term" value="F:site-specific DNA-methyltransferase (adenine-specific) activity"/>
    <property type="evidence" value="ECO:0007669"/>
    <property type="project" value="UniProtKB-EC"/>
</dbReference>
<dbReference type="PROSITE" id="PS00092">
    <property type="entry name" value="N6_MTASE"/>
    <property type="match status" value="1"/>
</dbReference>
<dbReference type="PANTHER" id="PTHR33841">
    <property type="entry name" value="DNA METHYLTRANSFERASE YEEA-RELATED"/>
    <property type="match status" value="1"/>
</dbReference>
<sequence>MIDTKALVPQLQKQVELLTEDLLVQARTVAAVTTFLREHFDKAVESGRLSQSFEEWSEDYLEQVAVSWVLSCVFVRFLEDNHLIDECWIAGEGDRGKLADGHYEIYFRSYPHDSDREYLKYAFREVGKIPAAKELFDDEKTPLWAVDPSGDAARRLLLFFKEIDAERGGLKRQFDTRETQVIADIAEKLAPQAQFLGDLYQDLSEHARKKYALLQTPEFVQQFILDRTLTPAIDEFGLKGLRLIDPSCGSGHFLLGAFDRLFALWMKPENGVNNPVVAAQNALDSLFGVDINPFAIAITRFRMLVAAVRACGINRLHQQSYAWKLNLAVGDSLLRGSRPMFGDVRTRIMVQQEIEFEPVQKLRTEDPKAANDILDRGFHVVVGNPPYITVKDKAQSQNYREVYSTCHRQFSLGVPFTQRFWDLAIRKGEPIKASGEAVSPSAGFIGMITANSFMKREFGKKLIEEFFPKTDLTHIIDTSGAFIPGHGTPTVILFGRARKPVSSTMRAVLGIKGEPTTPDDPAKGLVWQSILQQIDNGGVQDEFTSTADVGRDAFASHPWSIGGGGAADVMERIEENSIGQLGPLTIAMGRVAHTGSDEVYLADKSALSRNMIPADNIATFVDGSCVRDWMVCYPTSALFPYGTNYAPLSENSIAQVFKCLWPFRDQLWQRREPNGTHREIGKTWFEYSRFHPERFVGRCITMAFVATHNHFSLDEGGKVFNRHAPIIKLPADATDDDHFALLGLLNCSTACFWMKQNFQTKGSSGIGRGIYDEKWEAFYEHTGTGLERFPICASKPTALAYRLDQSAQRLARLSPDRILATWDGRTDLGQLLRDAEYDSVTVRMEMISLQEELDWRCYEHYGLWEDPEVYDGEGYEALNLGERAFEIVMARQMAQGKLKTAWFDRHGSTPITELPAHWQPAYRKMVERRIQAIGMNKEIALIEKPEYKRRWNTEAWDAQQQRALENWLLDRLETPKYRKGTKDRPELTTTAQMADVASADAEFLQVAALYRGRPDFDVAALVAELVEAESVPMLPILRYKPAGLRKREVWERTWDLQRQQDAGEDGGDIPVPPKYGSTDFLKPDYWRLRGKLDVPKERWVSYPHCSTDSDPTLVVGWAGWNHLEQATALIAYYDTRKREGWDAKRLTPLLAGLDQLLPWIHQWHTEIDAEFGETAGQSFQAMLAHDAHELGLTLEAVRTWTPPEKTRKARTPGKKKAPAGEQDDA</sequence>
<dbReference type="KEGG" id="lrs:PX52LOC_04829"/>
<feature type="domain" description="DUF7008" evidence="8">
    <location>
        <begin position="846"/>
        <end position="1210"/>
    </location>
</feature>
<keyword evidence="2 9" id="KW-0489">Methyltransferase</keyword>
<protein>
    <recommendedName>
        <fullName evidence="1">site-specific DNA-methyltransferase (adenine-specific)</fullName>
        <ecNumber evidence="1">2.1.1.72</ecNumber>
    </recommendedName>
</protein>
<dbReference type="REBASE" id="357818">
    <property type="entry name" value="GbaPX52ORF4829P"/>
</dbReference>
<dbReference type="PANTHER" id="PTHR33841:SF1">
    <property type="entry name" value="DNA METHYLTRANSFERASE A"/>
    <property type="match status" value="1"/>
</dbReference>
<dbReference type="Pfam" id="PF22654">
    <property type="entry name" value="DUF7008"/>
    <property type="match status" value="1"/>
</dbReference>
<dbReference type="InterPro" id="IPR029063">
    <property type="entry name" value="SAM-dependent_MTases_sf"/>
</dbReference>
<dbReference type="OrthoDB" id="249114at2"/>
<evidence type="ECO:0000256" key="5">
    <source>
        <dbReference type="ARBA" id="ARBA00047942"/>
    </source>
</evidence>
<dbReference type="Pfam" id="PF07669">
    <property type="entry name" value="Eco57I"/>
    <property type="match status" value="1"/>
</dbReference>
<evidence type="ECO:0000256" key="6">
    <source>
        <dbReference type="SAM" id="MobiDB-lite"/>
    </source>
</evidence>
<dbReference type="Gene3D" id="3.40.50.150">
    <property type="entry name" value="Vaccinia Virus protein VP39"/>
    <property type="match status" value="1"/>
</dbReference>
<dbReference type="SUPFAM" id="SSF53335">
    <property type="entry name" value="S-adenosyl-L-methionine-dependent methyltransferases"/>
    <property type="match status" value="1"/>
</dbReference>
<keyword evidence="10" id="KW-1185">Reference proteome</keyword>
<feature type="domain" description="Type II methyltransferase M.TaqI-like" evidence="7">
    <location>
        <begin position="285"/>
        <end position="479"/>
    </location>
</feature>
<dbReference type="InterPro" id="IPR050953">
    <property type="entry name" value="N4_N6_ade-DNA_methylase"/>
</dbReference>
<dbReference type="PRINTS" id="PR00507">
    <property type="entry name" value="N12N6MTFRASE"/>
</dbReference>
<dbReference type="GO" id="GO:0032259">
    <property type="term" value="P:methylation"/>
    <property type="evidence" value="ECO:0007669"/>
    <property type="project" value="UniProtKB-KW"/>
</dbReference>
<dbReference type="InterPro" id="IPR054277">
    <property type="entry name" value="DUF7008"/>
</dbReference>
<evidence type="ECO:0000256" key="4">
    <source>
        <dbReference type="ARBA" id="ARBA00022691"/>
    </source>
</evidence>
<dbReference type="EC" id="2.1.1.72" evidence="1"/>
<organism evidence="9 10">
    <name type="scientific">Limnoglobus roseus</name>
    <dbReference type="NCBI Taxonomy" id="2598579"/>
    <lineage>
        <taxon>Bacteria</taxon>
        <taxon>Pseudomonadati</taxon>
        <taxon>Planctomycetota</taxon>
        <taxon>Planctomycetia</taxon>
        <taxon>Gemmatales</taxon>
        <taxon>Gemmataceae</taxon>
        <taxon>Limnoglobus</taxon>
    </lineage>
</organism>
<dbReference type="Proteomes" id="UP000324974">
    <property type="component" value="Chromosome"/>
</dbReference>
<reference evidence="10" key="1">
    <citation type="submission" date="2019-08" db="EMBL/GenBank/DDBJ databases">
        <title>Limnoglobus roseus gen. nov., sp. nov., a novel freshwater planctomycete with a giant genome from the family Gemmataceae.</title>
        <authorList>
            <person name="Kulichevskaya I.S."/>
            <person name="Naumoff D.G."/>
            <person name="Miroshnikov K."/>
            <person name="Ivanova A."/>
            <person name="Philippov D.A."/>
            <person name="Hakobyan A."/>
            <person name="Rijpstra I.C."/>
            <person name="Sinninghe Damste J.S."/>
            <person name="Liesack W."/>
            <person name="Dedysh S.N."/>
        </authorList>
    </citation>
    <scope>NUCLEOTIDE SEQUENCE [LARGE SCALE GENOMIC DNA]</scope>
    <source>
        <strain evidence="10">PX52</strain>
    </source>
</reference>
<dbReference type="EMBL" id="CP042425">
    <property type="protein sequence ID" value="QEL17818.1"/>
    <property type="molecule type" value="Genomic_DNA"/>
</dbReference>
<dbReference type="AlphaFoldDB" id="A0A5C1ALM7"/>
<dbReference type="InterPro" id="IPR011639">
    <property type="entry name" value="MethylTrfase_TaqI-like_dom"/>
</dbReference>
<name>A0A5C1ALM7_9BACT</name>
<keyword evidence="4" id="KW-0949">S-adenosyl-L-methionine</keyword>